<dbReference type="Proteomes" id="UP000050761">
    <property type="component" value="Unassembled WGS sequence"/>
</dbReference>
<accession>A0A3P8BVD8</accession>
<organism evidence="4">
    <name type="scientific">Heligmosomoides polygyrus</name>
    <name type="common">Parasitic roundworm</name>
    <dbReference type="NCBI Taxonomy" id="6339"/>
    <lineage>
        <taxon>Eukaryota</taxon>
        <taxon>Metazoa</taxon>
        <taxon>Ecdysozoa</taxon>
        <taxon>Nematoda</taxon>
        <taxon>Chromadorea</taxon>
        <taxon>Rhabditida</taxon>
        <taxon>Rhabditina</taxon>
        <taxon>Rhabditomorpha</taxon>
        <taxon>Strongyloidea</taxon>
        <taxon>Heligmosomidae</taxon>
        <taxon>Heligmosomoides</taxon>
    </lineage>
</organism>
<keyword evidence="1" id="KW-0175">Coiled coil</keyword>
<dbReference type="EMBL" id="UZAH01030955">
    <property type="protein sequence ID" value="VDP13118.1"/>
    <property type="molecule type" value="Genomic_DNA"/>
</dbReference>
<dbReference type="WBParaSite" id="HPBE_0001883901-mRNA-1">
    <property type="protein sequence ID" value="HPBE_0001883901-mRNA-1"/>
    <property type="gene ID" value="HPBE_0001883901"/>
</dbReference>
<dbReference type="AlphaFoldDB" id="A0A3P8BVD8"/>
<evidence type="ECO:0000256" key="1">
    <source>
        <dbReference type="SAM" id="Coils"/>
    </source>
</evidence>
<feature type="transmembrane region" description="Helical" evidence="3">
    <location>
        <begin position="46"/>
        <end position="68"/>
    </location>
</feature>
<feature type="region of interest" description="Disordered" evidence="2">
    <location>
        <begin position="344"/>
        <end position="446"/>
    </location>
</feature>
<feature type="transmembrane region" description="Helical" evidence="3">
    <location>
        <begin position="108"/>
        <end position="124"/>
    </location>
</feature>
<keyword evidence="3" id="KW-0472">Membrane</keyword>
<name>A0A3P8BVD8_HELPZ</name>
<evidence type="ECO:0000313" key="6">
    <source>
        <dbReference type="WBParaSite" id="HPBE_0001883901-mRNA-1"/>
    </source>
</evidence>
<keyword evidence="3" id="KW-1133">Transmembrane helix</keyword>
<reference evidence="6" key="2">
    <citation type="submission" date="2019-09" db="UniProtKB">
        <authorList>
            <consortium name="WormBaseParasite"/>
        </authorList>
    </citation>
    <scope>IDENTIFICATION</scope>
</reference>
<feature type="transmembrane region" description="Helical" evidence="3">
    <location>
        <begin position="80"/>
        <end position="102"/>
    </location>
</feature>
<evidence type="ECO:0000313" key="4">
    <source>
        <dbReference type="EMBL" id="VDP13118.1"/>
    </source>
</evidence>
<feature type="compositionally biased region" description="Basic and acidic residues" evidence="2">
    <location>
        <begin position="344"/>
        <end position="379"/>
    </location>
</feature>
<keyword evidence="3" id="KW-0812">Transmembrane</keyword>
<gene>
    <name evidence="4" type="ORF">HPBE_LOCUS18838</name>
</gene>
<reference evidence="4 5" key="1">
    <citation type="submission" date="2018-11" db="EMBL/GenBank/DDBJ databases">
        <authorList>
            <consortium name="Pathogen Informatics"/>
        </authorList>
    </citation>
    <scope>NUCLEOTIDE SEQUENCE [LARGE SCALE GENOMIC DNA]</scope>
</reference>
<evidence type="ECO:0000313" key="5">
    <source>
        <dbReference type="Proteomes" id="UP000050761"/>
    </source>
</evidence>
<dbReference type="OrthoDB" id="3824970at2759"/>
<feature type="coiled-coil region" evidence="1">
    <location>
        <begin position="301"/>
        <end position="328"/>
    </location>
</feature>
<feature type="compositionally biased region" description="Polar residues" evidence="2">
    <location>
        <begin position="418"/>
        <end position="444"/>
    </location>
</feature>
<evidence type="ECO:0000256" key="2">
    <source>
        <dbReference type="SAM" id="MobiDB-lite"/>
    </source>
</evidence>
<keyword evidence="5" id="KW-1185">Reference proteome</keyword>
<protein>
    <submittedName>
        <fullName evidence="6">RGS domain-containing protein</fullName>
    </submittedName>
</protein>
<sequence>MEIRELLREEILNSSLASTYDSKDLDFLSSLTIVQVVQYIKGSSPLVWVAINTYFALLALVAKIAIKLTFKELTRQEEVVVRHGFLSFLMFSVVFLSVVAGAHQSHRVLPWLVWFGIVGFMTVLQDITYQRFKFLAPPFPSEEDIQDRIRKFLKIIIDLTKNSTLSNLFADLRGSRPKRFAKREATLYKSRLENLHLAACNASERIRSAAEGLSMGYEVYGLLVSADSALTRPRKKFFEKDEQGVSLEPTFTSNFIRKELEFFDEYKHCVETEIRETELQIINETHESPFDQIKEMIACFQQQFQQQFEDLHQKIDRQNEDIERMNTSFEAVNASIAEVRSKISEEIHDENRPADDREPRPEEPREPDHPDVNEQRGVDPEESDADSRSILPLPLSPMRHPALSSSPKASARKAKSLTTCSSLTTMKDQTQEKSQSPKHLSNPHQYREAWSCHIVASCSRC</sequence>
<proteinExistence type="predicted"/>
<evidence type="ECO:0000256" key="3">
    <source>
        <dbReference type="SAM" id="Phobius"/>
    </source>
</evidence>